<name>A0AAV1I6L4_9CHLO</name>
<accession>A0AAV1I6L4</accession>
<keyword evidence="2" id="KW-1185">Reference proteome</keyword>
<reference evidence="1 2" key="1">
    <citation type="submission" date="2023-10" db="EMBL/GenBank/DDBJ databases">
        <authorList>
            <person name="Maclean D."/>
            <person name="Macfadyen A."/>
        </authorList>
    </citation>
    <scope>NUCLEOTIDE SEQUENCE [LARGE SCALE GENOMIC DNA]</scope>
</reference>
<dbReference type="EMBL" id="CAUYUE010000007">
    <property type="protein sequence ID" value="CAK0782485.1"/>
    <property type="molecule type" value="Genomic_DNA"/>
</dbReference>
<organism evidence="1 2">
    <name type="scientific">Coccomyxa viridis</name>
    <dbReference type="NCBI Taxonomy" id="1274662"/>
    <lineage>
        <taxon>Eukaryota</taxon>
        <taxon>Viridiplantae</taxon>
        <taxon>Chlorophyta</taxon>
        <taxon>core chlorophytes</taxon>
        <taxon>Trebouxiophyceae</taxon>
        <taxon>Trebouxiophyceae incertae sedis</taxon>
        <taxon>Coccomyxaceae</taxon>
        <taxon>Coccomyxa</taxon>
    </lineage>
</organism>
<evidence type="ECO:0000313" key="2">
    <source>
        <dbReference type="Proteomes" id="UP001314263"/>
    </source>
</evidence>
<dbReference type="NCBIfam" id="TIGR01571">
    <property type="entry name" value="A_thal_Cys_rich"/>
    <property type="match status" value="1"/>
</dbReference>
<dbReference type="AlphaFoldDB" id="A0AAV1I6L4"/>
<gene>
    <name evidence="1" type="ORF">CVIRNUC_005711</name>
</gene>
<protein>
    <submittedName>
        <fullName evidence="1">Uncharacterized protein</fullName>
    </submittedName>
</protein>
<proteinExistence type="predicted"/>
<dbReference type="Proteomes" id="UP001314263">
    <property type="component" value="Unassembled WGS sequence"/>
</dbReference>
<sequence>MLPSSRVVEGATWLTHWKPPETMTMEPPEGDYRDHIPTRPEIIAQQYSGAVSDGTWTFGLVQCWGKRSKLARAAVHIPCCPSFKWNPLKWRGIFFGRSVKQCYWFGVDRTRWARTTHALRMGREYIEPFEGFGTNDKHEISSLCWFMCCLGLACTLGIGQFLTICGNYGVNFAACYTCHTREKFRRRYNLPPACGLPPGIDDCCVHFLCLYCATHQEMREAVARGLDGPGISPLDVLPQTWAHCPGFEEEMEHRRRKVEAIKEQGLDFLPMEHRIKRDWKTWRTHMKGGKLLGYNAYLEGHRATADAQHEKFPPHQAPQAYAPMSRDADNFHASQPAAGLFNVDAVQSATLQRANSVAY</sequence>
<evidence type="ECO:0000313" key="1">
    <source>
        <dbReference type="EMBL" id="CAK0782485.1"/>
    </source>
</evidence>
<dbReference type="InterPro" id="IPR006461">
    <property type="entry name" value="PLAC_motif_containing"/>
</dbReference>
<comment type="caution">
    <text evidence="1">The sequence shown here is derived from an EMBL/GenBank/DDBJ whole genome shotgun (WGS) entry which is preliminary data.</text>
</comment>